<feature type="domain" description="IclR-ED" evidence="5">
    <location>
        <begin position="78"/>
        <end position="257"/>
    </location>
</feature>
<evidence type="ECO:0000256" key="2">
    <source>
        <dbReference type="ARBA" id="ARBA00023125"/>
    </source>
</evidence>
<dbReference type="SMART" id="SM00346">
    <property type="entry name" value="HTH_ICLR"/>
    <property type="match status" value="1"/>
</dbReference>
<sequence>MSVVDLDASAATRQLPPSMVERVTLIMDAFERRTTTLTLEQVTARTRLPRSTAHRILDQLVQVAWLEHTSFGYALGPRALGFGGQDGSHGEIRAAAAPVLQELFLRTGLVVHLAVLEDAQIHYLDKLGGPLAAMLPSRVGGRAPAHTTAIGKAMLAWVDPERVDQLSGGRLVRRTERSIGDLAVLHQELGRIRTRNGLAYESGESVRGIACVAAAIRGQRGAVAAISLCGEARNTQLERVAPLVLDGAREVSRELFPELAKPRRVPVRSGERTWSPEAMDRFLASAVGGSWV</sequence>
<dbReference type="SUPFAM" id="SSF55781">
    <property type="entry name" value="GAF domain-like"/>
    <property type="match status" value="1"/>
</dbReference>
<organism evidence="6 7">
    <name type="scientific">Jatrophihabitans cynanchi</name>
    <dbReference type="NCBI Taxonomy" id="2944128"/>
    <lineage>
        <taxon>Bacteria</taxon>
        <taxon>Bacillati</taxon>
        <taxon>Actinomycetota</taxon>
        <taxon>Actinomycetes</taxon>
        <taxon>Jatrophihabitantales</taxon>
        <taxon>Jatrophihabitantaceae</taxon>
        <taxon>Jatrophihabitans</taxon>
    </lineage>
</organism>
<proteinExistence type="predicted"/>
<accession>A0ABY7JUX8</accession>
<keyword evidence="7" id="KW-1185">Reference proteome</keyword>
<keyword evidence="1" id="KW-0805">Transcription regulation</keyword>
<gene>
    <name evidence="6" type="ORF">M6B22_17675</name>
</gene>
<name>A0ABY7JUX8_9ACTN</name>
<dbReference type="PROSITE" id="PS51077">
    <property type="entry name" value="HTH_ICLR"/>
    <property type="match status" value="1"/>
</dbReference>
<dbReference type="RefSeq" id="WP_269442882.1">
    <property type="nucleotide sequence ID" value="NZ_CP097463.1"/>
</dbReference>
<dbReference type="InterPro" id="IPR005471">
    <property type="entry name" value="Tscrpt_reg_IclR_N"/>
</dbReference>
<evidence type="ECO:0000313" key="7">
    <source>
        <dbReference type="Proteomes" id="UP001164693"/>
    </source>
</evidence>
<evidence type="ECO:0000259" key="5">
    <source>
        <dbReference type="PROSITE" id="PS51078"/>
    </source>
</evidence>
<keyword evidence="3" id="KW-0804">Transcription</keyword>
<dbReference type="Gene3D" id="1.10.10.10">
    <property type="entry name" value="Winged helix-like DNA-binding domain superfamily/Winged helix DNA-binding domain"/>
    <property type="match status" value="1"/>
</dbReference>
<dbReference type="SUPFAM" id="SSF46785">
    <property type="entry name" value="Winged helix' DNA-binding domain"/>
    <property type="match status" value="1"/>
</dbReference>
<dbReference type="PROSITE" id="PS51078">
    <property type="entry name" value="ICLR_ED"/>
    <property type="match status" value="1"/>
</dbReference>
<dbReference type="Pfam" id="PF01614">
    <property type="entry name" value="IclR_C"/>
    <property type="match status" value="1"/>
</dbReference>
<evidence type="ECO:0000259" key="4">
    <source>
        <dbReference type="PROSITE" id="PS51077"/>
    </source>
</evidence>
<protein>
    <submittedName>
        <fullName evidence="6">IclR family transcriptional regulator</fullName>
    </submittedName>
</protein>
<dbReference type="PANTHER" id="PTHR30136">
    <property type="entry name" value="HELIX-TURN-HELIX TRANSCRIPTIONAL REGULATOR, ICLR FAMILY"/>
    <property type="match status" value="1"/>
</dbReference>
<dbReference type="Pfam" id="PF09339">
    <property type="entry name" value="HTH_IclR"/>
    <property type="match status" value="1"/>
</dbReference>
<dbReference type="InterPro" id="IPR036388">
    <property type="entry name" value="WH-like_DNA-bd_sf"/>
</dbReference>
<reference evidence="6" key="1">
    <citation type="submission" date="2022-05" db="EMBL/GenBank/DDBJ databases">
        <title>Jatrophihabitans sp. SB3-54 whole genome sequence.</title>
        <authorList>
            <person name="Suh M.K."/>
            <person name="Eom M.K."/>
            <person name="Kim J.S."/>
            <person name="Kim H.S."/>
            <person name="Do H.E."/>
            <person name="Shin Y.K."/>
            <person name="Lee J.-S."/>
        </authorList>
    </citation>
    <scope>NUCLEOTIDE SEQUENCE</scope>
    <source>
        <strain evidence="6">SB3-54</strain>
    </source>
</reference>
<dbReference type="EMBL" id="CP097463">
    <property type="protein sequence ID" value="WAX56350.1"/>
    <property type="molecule type" value="Genomic_DNA"/>
</dbReference>
<dbReference type="InterPro" id="IPR029016">
    <property type="entry name" value="GAF-like_dom_sf"/>
</dbReference>
<dbReference type="PANTHER" id="PTHR30136:SF24">
    <property type="entry name" value="HTH-TYPE TRANSCRIPTIONAL REPRESSOR ALLR"/>
    <property type="match status" value="1"/>
</dbReference>
<feature type="domain" description="HTH iclR-type" evidence="4">
    <location>
        <begin position="17"/>
        <end position="77"/>
    </location>
</feature>
<dbReference type="InterPro" id="IPR036390">
    <property type="entry name" value="WH_DNA-bd_sf"/>
</dbReference>
<dbReference type="InterPro" id="IPR050707">
    <property type="entry name" value="HTH_MetabolicPath_Reg"/>
</dbReference>
<keyword evidence="2" id="KW-0238">DNA-binding</keyword>
<evidence type="ECO:0000256" key="3">
    <source>
        <dbReference type="ARBA" id="ARBA00023163"/>
    </source>
</evidence>
<dbReference type="InterPro" id="IPR014757">
    <property type="entry name" value="Tscrpt_reg_IclR_C"/>
</dbReference>
<dbReference type="Proteomes" id="UP001164693">
    <property type="component" value="Chromosome"/>
</dbReference>
<dbReference type="Gene3D" id="3.30.450.40">
    <property type="match status" value="1"/>
</dbReference>
<evidence type="ECO:0000313" key="6">
    <source>
        <dbReference type="EMBL" id="WAX56350.1"/>
    </source>
</evidence>
<evidence type="ECO:0000256" key="1">
    <source>
        <dbReference type="ARBA" id="ARBA00023015"/>
    </source>
</evidence>